<evidence type="ECO:0000256" key="1">
    <source>
        <dbReference type="ARBA" id="ARBA00023172"/>
    </source>
</evidence>
<dbReference type="InterPro" id="IPR013762">
    <property type="entry name" value="Integrase-like_cat_sf"/>
</dbReference>
<keyword evidence="1" id="KW-0233">DNA recombination</keyword>
<dbReference type="InterPro" id="IPR011010">
    <property type="entry name" value="DNA_brk_join_enz"/>
</dbReference>
<dbReference type="Gene3D" id="1.10.443.10">
    <property type="entry name" value="Intergrase catalytic core"/>
    <property type="match status" value="1"/>
</dbReference>
<dbReference type="EMBL" id="CU459003">
    <property type="protein sequence ID" value="CAM76684.1"/>
    <property type="molecule type" value="Genomic_DNA"/>
</dbReference>
<accession>A4U1C7</accession>
<feature type="domain" description="Tyr recombinase" evidence="2">
    <location>
        <begin position="158"/>
        <end position="390"/>
    </location>
</feature>
<dbReference type="InterPro" id="IPR002104">
    <property type="entry name" value="Integrase_catalytic"/>
</dbReference>
<evidence type="ECO:0000313" key="3">
    <source>
        <dbReference type="EMBL" id="CAM76684.1"/>
    </source>
</evidence>
<dbReference type="PROSITE" id="PS51898">
    <property type="entry name" value="TYR_RECOMBINASE"/>
    <property type="match status" value="1"/>
</dbReference>
<dbReference type="SUPFAM" id="SSF56349">
    <property type="entry name" value="DNA breaking-rejoining enzymes"/>
    <property type="match status" value="1"/>
</dbReference>
<sequence>MTLERIRSPQLPPQLNGRVLTDERGVPRYWATVWEALHGGDLSESTLAAKLRAIDRLYHSVREQTGADCLDRLIAEGDFDQLESCLEGFFVHVRNASANSRTDRSVDWRAALDFVRDIFERRSRSDSVARSFDLMQARLLRLQRLYASLNVSRQPKLKAMRALPAAVIEDLYSIANPTSVRNPFRSEGQRWRNYALFLLYLHQGLRRGEALILPLDAIKEDFDPSIGGYRKWIDVTWNQYEGDDPRYNAPGIKTALSHRQIPIADGVTDIVQHYVDNYRGRQNHTFLIASNRHRPLALPTVNLMFDGLSGALSPAARTELRNRLHTDKVTPHDCRHTCAVVRLAEFVASGMEMELALQNLRVFFGWTKASEMPRHYARAYFEDRLISVWQKKFDDRVDVLRAIRCRSDPAGTPMTSNRAKAGKVQKHAAARRAIAALPSLPSHIRYLDEYEDEWKTIHHPAECNKWVIEYDTNTSILDFSKFNDSDICLLAKHVCAWLLNRSAPAHVVLNFYGLLSIANDSGESWFLEGIDRAPYDWNFYWDVRL</sequence>
<dbReference type="Pfam" id="PF00589">
    <property type="entry name" value="Phage_integrase"/>
    <property type="match status" value="1"/>
</dbReference>
<name>A4U1C7_9PROT</name>
<dbReference type="AlphaFoldDB" id="A4U1C7"/>
<protein>
    <submittedName>
        <fullName evidence="3">Site-specific recombinase, phage integrase family</fullName>
    </submittedName>
</protein>
<gene>
    <name evidence="3" type="ORF">MGR_3037</name>
</gene>
<evidence type="ECO:0000259" key="2">
    <source>
        <dbReference type="PROSITE" id="PS51898"/>
    </source>
</evidence>
<dbReference type="GO" id="GO:0015074">
    <property type="term" value="P:DNA integration"/>
    <property type="evidence" value="ECO:0007669"/>
    <property type="project" value="InterPro"/>
</dbReference>
<dbReference type="GO" id="GO:0006310">
    <property type="term" value="P:DNA recombination"/>
    <property type="evidence" value="ECO:0007669"/>
    <property type="project" value="UniProtKB-KW"/>
</dbReference>
<organism evidence="3">
    <name type="scientific">Magnetospirillum gryphiswaldense</name>
    <dbReference type="NCBI Taxonomy" id="55518"/>
    <lineage>
        <taxon>Bacteria</taxon>
        <taxon>Pseudomonadati</taxon>
        <taxon>Pseudomonadota</taxon>
        <taxon>Alphaproteobacteria</taxon>
        <taxon>Rhodospirillales</taxon>
        <taxon>Rhodospirillaceae</taxon>
        <taxon>Magnetospirillum</taxon>
    </lineage>
</organism>
<reference evidence="3" key="1">
    <citation type="journal article" date="2007" name="J. Bacteriol.">
        <title>Comparative genome analysis of four magnetotactic bacteria reveals a complex set of group-specific genes implicated in magnetosome biomineralization and function.</title>
        <authorList>
            <person name="Richter M."/>
            <person name="Kube M."/>
            <person name="Bazylinski D.A."/>
            <person name="Lombardot T."/>
            <person name="Gloeckner F.O."/>
            <person name="Reinhardt R."/>
            <person name="Schueler D."/>
        </authorList>
    </citation>
    <scope>NUCLEOTIDE SEQUENCE</scope>
    <source>
        <strain evidence="3">MSR-1</strain>
    </source>
</reference>
<dbReference type="GO" id="GO:0003677">
    <property type="term" value="F:DNA binding"/>
    <property type="evidence" value="ECO:0007669"/>
    <property type="project" value="InterPro"/>
</dbReference>
<proteinExistence type="predicted"/>